<accession>A0A1L7D0K1</accession>
<gene>
    <name evidence="3" type="ORF">CPHO_00190</name>
</gene>
<keyword evidence="4" id="KW-1185">Reference proteome</keyword>
<organism evidence="3 4">
    <name type="scientific">Corynebacterium phocae</name>
    <dbReference type="NCBI Taxonomy" id="161895"/>
    <lineage>
        <taxon>Bacteria</taxon>
        <taxon>Bacillati</taxon>
        <taxon>Actinomycetota</taxon>
        <taxon>Actinomycetes</taxon>
        <taxon>Mycobacteriales</taxon>
        <taxon>Corynebacteriaceae</taxon>
        <taxon>Corynebacterium</taxon>
    </lineage>
</organism>
<evidence type="ECO:0000256" key="2">
    <source>
        <dbReference type="SAM" id="SignalP"/>
    </source>
</evidence>
<sequence>MKNLALATLVGATLLSIPATASADAIDDYLAKVPAGQISCAQAAKYYTNPGDYNAKKNQALAVAGFHPRGGEIRGAIARADEAIARCNLNGSGNHRPANQAPAPAPGRPAPAPAPAPAGMVIPVFVQPGQPTMDIVVAGYTIRIPDISSILQMAGSSR</sequence>
<keyword evidence="2" id="KW-0732">Signal</keyword>
<evidence type="ECO:0000313" key="3">
    <source>
        <dbReference type="EMBL" id="APT91610.1"/>
    </source>
</evidence>
<feature type="region of interest" description="Disordered" evidence="1">
    <location>
        <begin position="89"/>
        <end position="114"/>
    </location>
</feature>
<dbReference type="AlphaFoldDB" id="A0A1L7D0K1"/>
<feature type="compositionally biased region" description="Pro residues" evidence="1">
    <location>
        <begin position="103"/>
        <end position="114"/>
    </location>
</feature>
<name>A0A1L7D0K1_9CORY</name>
<feature type="signal peptide" evidence="2">
    <location>
        <begin position="1"/>
        <end position="21"/>
    </location>
</feature>
<dbReference type="EMBL" id="CP009249">
    <property type="protein sequence ID" value="APT91610.1"/>
    <property type="molecule type" value="Genomic_DNA"/>
</dbReference>
<dbReference type="Proteomes" id="UP000185491">
    <property type="component" value="Chromosome"/>
</dbReference>
<reference evidence="3 4" key="1">
    <citation type="submission" date="2014-08" db="EMBL/GenBank/DDBJ databases">
        <title>Complete genome sequence of Corynebacterium phocae M408/89/1(T)(=DSM 44612(T)), isolated from the common seal (Phoca vitulina).</title>
        <authorList>
            <person name="Ruckert C."/>
            <person name="Albersmeier A."/>
            <person name="Winkler A."/>
            <person name="Kalinowski J."/>
        </authorList>
    </citation>
    <scope>NUCLEOTIDE SEQUENCE [LARGE SCALE GENOMIC DNA]</scope>
    <source>
        <strain evidence="3 4">M408/89/1</strain>
    </source>
</reference>
<dbReference type="OrthoDB" id="4426766at2"/>
<dbReference type="RefSeq" id="WP_075732195.1">
    <property type="nucleotide sequence ID" value="NZ_CP009249.1"/>
</dbReference>
<evidence type="ECO:0000313" key="4">
    <source>
        <dbReference type="Proteomes" id="UP000185491"/>
    </source>
</evidence>
<evidence type="ECO:0008006" key="5">
    <source>
        <dbReference type="Google" id="ProtNLM"/>
    </source>
</evidence>
<dbReference type="KEGG" id="cpho:CPHO_00190"/>
<proteinExistence type="predicted"/>
<feature type="chain" id="PRO_5038991166" description="Secreted protein" evidence="2">
    <location>
        <begin position="22"/>
        <end position="158"/>
    </location>
</feature>
<evidence type="ECO:0000256" key="1">
    <source>
        <dbReference type="SAM" id="MobiDB-lite"/>
    </source>
</evidence>
<protein>
    <recommendedName>
        <fullName evidence="5">Secreted protein</fullName>
    </recommendedName>
</protein>